<feature type="non-terminal residue" evidence="2">
    <location>
        <position position="1"/>
    </location>
</feature>
<organism evidence="2 3">
    <name type="scientific">Volvox reticuliferus</name>
    <dbReference type="NCBI Taxonomy" id="1737510"/>
    <lineage>
        <taxon>Eukaryota</taxon>
        <taxon>Viridiplantae</taxon>
        <taxon>Chlorophyta</taxon>
        <taxon>core chlorophytes</taxon>
        <taxon>Chlorophyceae</taxon>
        <taxon>CS clade</taxon>
        <taxon>Chlamydomonadales</taxon>
        <taxon>Volvocaceae</taxon>
        <taxon>Volvox</taxon>
    </lineage>
</organism>
<accession>A0A8J4GVV6</accession>
<dbReference type="Gene3D" id="3.40.50.150">
    <property type="entry name" value="Vaccinia Virus protein VP39"/>
    <property type="match status" value="1"/>
</dbReference>
<dbReference type="InterPro" id="IPR029063">
    <property type="entry name" value="SAM-dependent_MTases_sf"/>
</dbReference>
<dbReference type="PANTHER" id="PTHR42912">
    <property type="entry name" value="METHYLTRANSFERASE"/>
    <property type="match status" value="1"/>
</dbReference>
<sequence length="410" mass="46059">TRVRSLGHPRRIFVVTTFLEKTIISSTQMKLLSGAGLVLDNMETRIMRCGSTTKMPSCSARNVFASRPSPRKGLFVRAESMTSSSVGDKPAWTGDSLLSKVVNWAIDTPPLYNTLKVFAKQMLINSAESRGVPWGRHVAEMEKRKEIEVIKSEVENPALCYPDYYLKPFHAYENGNLEWLAAFEVQPATYVMAIRTFKDKTDWSGEQCFVELRSRITNAIKSYHVRHGLPLPSIIADMGCSTGMSTTWLSEQFPDANITGLDLSPYFLAVAEWERRHRAATSPSSKQRSAPITYVHGLAEQSPFADASLDLVNFNFVIHECPQATISSFIRESQRVLRPGGVLAIVDNNPKSATIQNLPPFLFTTMKSTEPWSDEYYSFDVEAAMRDAGFREVVTVETDHRHRCVMGIRT</sequence>
<dbReference type="EMBL" id="BNCQ01000076">
    <property type="protein sequence ID" value="GIM16295.1"/>
    <property type="molecule type" value="Genomic_DNA"/>
</dbReference>
<name>A0A8J4GVV6_9CHLO</name>
<protein>
    <recommendedName>
        <fullName evidence="1">Methyltransferase type 11 domain-containing protein</fullName>
    </recommendedName>
</protein>
<dbReference type="SUPFAM" id="SSF53335">
    <property type="entry name" value="S-adenosyl-L-methionine-dependent methyltransferases"/>
    <property type="match status" value="1"/>
</dbReference>
<reference evidence="2" key="1">
    <citation type="journal article" date="2021" name="Proc. Natl. Acad. Sci. U.S.A.">
        <title>Three genomes in the algal genus Volvox reveal the fate of a haploid sex-determining region after a transition to homothallism.</title>
        <authorList>
            <person name="Yamamoto K."/>
            <person name="Hamaji T."/>
            <person name="Kawai-Toyooka H."/>
            <person name="Matsuzaki R."/>
            <person name="Takahashi F."/>
            <person name="Nishimura Y."/>
            <person name="Kawachi M."/>
            <person name="Noguchi H."/>
            <person name="Minakuchi Y."/>
            <person name="Umen J.G."/>
            <person name="Toyoda A."/>
            <person name="Nozaki H."/>
        </authorList>
    </citation>
    <scope>NUCLEOTIDE SEQUENCE</scope>
    <source>
        <strain evidence="2">NIES-3785</strain>
    </source>
</reference>
<dbReference type="Proteomes" id="UP000722791">
    <property type="component" value="Unassembled WGS sequence"/>
</dbReference>
<gene>
    <name evidence="2" type="ORF">Vretimale_18892</name>
</gene>
<dbReference type="PANTHER" id="PTHR42912:SF80">
    <property type="entry name" value="METHYLTRANSFERASE DOMAIN-CONTAINING PROTEIN"/>
    <property type="match status" value="1"/>
</dbReference>
<evidence type="ECO:0000259" key="1">
    <source>
        <dbReference type="Pfam" id="PF08241"/>
    </source>
</evidence>
<dbReference type="GO" id="GO:0008757">
    <property type="term" value="F:S-adenosylmethionine-dependent methyltransferase activity"/>
    <property type="evidence" value="ECO:0007669"/>
    <property type="project" value="InterPro"/>
</dbReference>
<evidence type="ECO:0000313" key="2">
    <source>
        <dbReference type="EMBL" id="GIM16295.1"/>
    </source>
</evidence>
<dbReference type="InterPro" id="IPR050508">
    <property type="entry name" value="Methyltransf_Superfamily"/>
</dbReference>
<dbReference type="AlphaFoldDB" id="A0A8J4GVV6"/>
<comment type="caution">
    <text evidence="2">The sequence shown here is derived from an EMBL/GenBank/DDBJ whole genome shotgun (WGS) entry which is preliminary data.</text>
</comment>
<dbReference type="InterPro" id="IPR013216">
    <property type="entry name" value="Methyltransf_11"/>
</dbReference>
<dbReference type="CDD" id="cd02440">
    <property type="entry name" value="AdoMet_MTases"/>
    <property type="match status" value="1"/>
</dbReference>
<dbReference type="Pfam" id="PF08241">
    <property type="entry name" value="Methyltransf_11"/>
    <property type="match status" value="1"/>
</dbReference>
<feature type="domain" description="Methyltransferase type 11" evidence="1">
    <location>
        <begin position="237"/>
        <end position="345"/>
    </location>
</feature>
<proteinExistence type="predicted"/>
<evidence type="ECO:0000313" key="3">
    <source>
        <dbReference type="Proteomes" id="UP000722791"/>
    </source>
</evidence>